<name>A0A9Q3KSL3_9BASI</name>
<sequence length="531" mass="62993">MLGWQTGPPRGMELCSMGKIKDWFSKVKLKEAEDKSKSKIKSIFKSTKNKDYQKIKSMECNLDKRLSIMDRGIENEPQEEVEEDQEVETQEPEQGPSTEALSNQIKSEEPKSLAWYLDKAIKENKEWATFDPKKEWINRNLPPSSEYEDYVKNKNPQVNSLSLSPCPDFWKIDDEPENKSYIWKQDEKSNWYMEEVNEAEKKENKVSYKPIDTNGMLYQVMVNGSEIIEGPPIHSRKNLFDIFSKQKYPQDMEIEMKPEMKSEQYCEDSLEDLRNKIIDCFKDEEFMKEYNKEESNQTDEFQIHEISQDPPKKKIKHSHAYENLWEAYNNHDSLKEIKPRLSSDSKPEANLIEVEVSPLQKDLMNTILSYDLNPKSPWRIDKDKEMDLDKESFLKYYDEMSYWKLPTPEEEPDFIILPYIEFKDIYFEGPSKIKGGKWLKNLPGYDLSKLDFMELLNEEGIKGNLENQHWEEVFSFDEQTRKALYDGRIWPQEDFNLHNMELLGGNPFWEEYGYLFIHKEEGFIRNGKVIP</sequence>
<accession>A0A9Q3KSL3</accession>
<comment type="caution">
    <text evidence="2">The sequence shown here is derived from an EMBL/GenBank/DDBJ whole genome shotgun (WGS) entry which is preliminary data.</text>
</comment>
<dbReference type="Proteomes" id="UP000765509">
    <property type="component" value="Unassembled WGS sequence"/>
</dbReference>
<feature type="compositionally biased region" description="Acidic residues" evidence="1">
    <location>
        <begin position="76"/>
        <end position="91"/>
    </location>
</feature>
<keyword evidence="3" id="KW-1185">Reference proteome</keyword>
<feature type="compositionally biased region" description="Polar residues" evidence="1">
    <location>
        <begin position="95"/>
        <end position="105"/>
    </location>
</feature>
<reference evidence="2" key="1">
    <citation type="submission" date="2021-03" db="EMBL/GenBank/DDBJ databases">
        <title>Draft genome sequence of rust myrtle Austropuccinia psidii MF-1, a brazilian biotype.</title>
        <authorList>
            <person name="Quecine M.C."/>
            <person name="Pachon D.M.R."/>
            <person name="Bonatelli M.L."/>
            <person name="Correr F.H."/>
            <person name="Franceschini L.M."/>
            <person name="Leite T.F."/>
            <person name="Margarido G.R.A."/>
            <person name="Almeida C.A."/>
            <person name="Ferrarezi J.A."/>
            <person name="Labate C.A."/>
        </authorList>
    </citation>
    <scope>NUCLEOTIDE SEQUENCE</scope>
    <source>
        <strain evidence="2">MF-1</strain>
    </source>
</reference>
<organism evidence="2 3">
    <name type="scientific">Austropuccinia psidii MF-1</name>
    <dbReference type="NCBI Taxonomy" id="1389203"/>
    <lineage>
        <taxon>Eukaryota</taxon>
        <taxon>Fungi</taxon>
        <taxon>Dikarya</taxon>
        <taxon>Basidiomycota</taxon>
        <taxon>Pucciniomycotina</taxon>
        <taxon>Pucciniomycetes</taxon>
        <taxon>Pucciniales</taxon>
        <taxon>Sphaerophragmiaceae</taxon>
        <taxon>Austropuccinia</taxon>
    </lineage>
</organism>
<feature type="region of interest" description="Disordered" evidence="1">
    <location>
        <begin position="69"/>
        <end position="106"/>
    </location>
</feature>
<evidence type="ECO:0000256" key="1">
    <source>
        <dbReference type="SAM" id="MobiDB-lite"/>
    </source>
</evidence>
<dbReference type="EMBL" id="AVOT02120996">
    <property type="protein sequence ID" value="MBW0585461.1"/>
    <property type="molecule type" value="Genomic_DNA"/>
</dbReference>
<evidence type="ECO:0000313" key="2">
    <source>
        <dbReference type="EMBL" id="MBW0585461.1"/>
    </source>
</evidence>
<proteinExistence type="predicted"/>
<protein>
    <submittedName>
        <fullName evidence="2">Uncharacterized protein</fullName>
    </submittedName>
</protein>
<gene>
    <name evidence="2" type="ORF">O181_125176</name>
</gene>
<evidence type="ECO:0000313" key="3">
    <source>
        <dbReference type="Proteomes" id="UP000765509"/>
    </source>
</evidence>
<dbReference type="AlphaFoldDB" id="A0A9Q3KSL3"/>